<evidence type="ECO:0000256" key="1">
    <source>
        <dbReference type="ARBA" id="ARBA00004496"/>
    </source>
</evidence>
<evidence type="ECO:0000259" key="10">
    <source>
        <dbReference type="PROSITE" id="PS50110"/>
    </source>
</evidence>
<dbReference type="GO" id="GO:0005829">
    <property type="term" value="C:cytosol"/>
    <property type="evidence" value="ECO:0007669"/>
    <property type="project" value="TreeGrafter"/>
</dbReference>
<dbReference type="GO" id="GO:0006355">
    <property type="term" value="P:regulation of DNA-templated transcription"/>
    <property type="evidence" value="ECO:0007669"/>
    <property type="project" value="InterPro"/>
</dbReference>
<evidence type="ECO:0000256" key="3">
    <source>
        <dbReference type="ARBA" id="ARBA00022553"/>
    </source>
</evidence>
<gene>
    <name evidence="12" type="primary">ompR_1</name>
    <name evidence="12" type="ORF">D791_00331</name>
</gene>
<keyword evidence="4" id="KW-0902">Two-component regulatory system</keyword>
<dbReference type="InterPro" id="IPR039420">
    <property type="entry name" value="WalR-like"/>
</dbReference>
<evidence type="ECO:0000313" key="13">
    <source>
        <dbReference type="Proteomes" id="UP000019464"/>
    </source>
</evidence>
<dbReference type="PATRIC" id="fig|1229521.3.peg.342"/>
<dbReference type="Proteomes" id="UP000019464">
    <property type="component" value="Unassembled WGS sequence"/>
</dbReference>
<dbReference type="SMART" id="SM00862">
    <property type="entry name" value="Trans_reg_C"/>
    <property type="match status" value="1"/>
</dbReference>
<name>W9V0H5_9GAMM</name>
<evidence type="ECO:0000256" key="5">
    <source>
        <dbReference type="ARBA" id="ARBA00023015"/>
    </source>
</evidence>
<feature type="DNA-binding region" description="OmpR/PhoB-type" evidence="9">
    <location>
        <begin position="138"/>
        <end position="238"/>
    </location>
</feature>
<reference evidence="13" key="1">
    <citation type="submission" date="2012-11" db="EMBL/GenBank/DDBJ databases">
        <authorList>
            <person name="Singh A."/>
            <person name="Pinnaka A.K."/>
            <person name="Vaidya B."/>
        </authorList>
    </citation>
    <scope>NUCLEOTIDE SEQUENCE [LARGE SCALE GENOMIC DNA]</scope>
    <source>
        <strain evidence="13">AK23</strain>
    </source>
</reference>
<sequence length="243" mass="27436">MNDNNKDTPHILIVDDDAEITDLLSTYLSRNQFMVSTAHNGQGLMESLRVNPVDLIVLDIMMPGEDGFTLCKKIRTTSDIPIIMLTAGSDETDRIIGLELGADDYMNKPFNPRELLARIKAVLRRTEERSNSTETSTAQKIQFGQWTLDLMQRKLIHELGDSLALSGADFDLLQVFIQHPGQIISREALFKRLKGRELSPYDRSIDVQISRLRQKLETGDDASQLIKTVRGQGYLLSADIQYL</sequence>
<dbReference type="InterPro" id="IPR001867">
    <property type="entry name" value="OmpR/PhoB-type_DNA-bd"/>
</dbReference>
<evidence type="ECO:0000313" key="12">
    <source>
        <dbReference type="EMBL" id="EXJ12988.1"/>
    </source>
</evidence>
<keyword evidence="2" id="KW-0963">Cytoplasm</keyword>
<dbReference type="Pfam" id="PF00072">
    <property type="entry name" value="Response_reg"/>
    <property type="match status" value="1"/>
</dbReference>
<dbReference type="PROSITE" id="PS51755">
    <property type="entry name" value="OMPR_PHOB"/>
    <property type="match status" value="1"/>
</dbReference>
<evidence type="ECO:0000256" key="9">
    <source>
        <dbReference type="PROSITE-ProRule" id="PRU01091"/>
    </source>
</evidence>
<dbReference type="PROSITE" id="PS50110">
    <property type="entry name" value="RESPONSE_REGULATORY"/>
    <property type="match status" value="1"/>
</dbReference>
<dbReference type="AlphaFoldDB" id="W9V0H5"/>
<dbReference type="Gene3D" id="6.10.250.690">
    <property type="match status" value="1"/>
</dbReference>
<protein>
    <submittedName>
        <fullName evidence="12">Transcriptional regulatory protein OmpR</fullName>
    </submittedName>
</protein>
<dbReference type="PANTHER" id="PTHR48111">
    <property type="entry name" value="REGULATOR OF RPOS"/>
    <property type="match status" value="1"/>
</dbReference>
<evidence type="ECO:0000256" key="8">
    <source>
        <dbReference type="PROSITE-ProRule" id="PRU00169"/>
    </source>
</evidence>
<keyword evidence="7" id="KW-0804">Transcription</keyword>
<proteinExistence type="predicted"/>
<dbReference type="SUPFAM" id="SSF52172">
    <property type="entry name" value="CheY-like"/>
    <property type="match status" value="1"/>
</dbReference>
<dbReference type="InterPro" id="IPR016032">
    <property type="entry name" value="Sig_transdc_resp-reg_C-effctor"/>
</dbReference>
<keyword evidence="6 9" id="KW-0238">DNA-binding</keyword>
<dbReference type="InterPro" id="IPR036388">
    <property type="entry name" value="WH-like_DNA-bd_sf"/>
</dbReference>
<dbReference type="FunFam" id="3.40.50.2300:FF:000001">
    <property type="entry name" value="DNA-binding response regulator PhoB"/>
    <property type="match status" value="1"/>
</dbReference>
<dbReference type="Pfam" id="PF00486">
    <property type="entry name" value="Trans_reg_C"/>
    <property type="match status" value="1"/>
</dbReference>
<dbReference type="Gene3D" id="3.40.50.2300">
    <property type="match status" value="1"/>
</dbReference>
<dbReference type="STRING" id="1229521.D791_00331"/>
<evidence type="ECO:0000256" key="4">
    <source>
        <dbReference type="ARBA" id="ARBA00023012"/>
    </source>
</evidence>
<keyword evidence="3 8" id="KW-0597">Phosphoprotein</keyword>
<feature type="domain" description="Response regulatory" evidence="10">
    <location>
        <begin position="10"/>
        <end position="123"/>
    </location>
</feature>
<dbReference type="RefSeq" id="WP_036506828.1">
    <property type="nucleotide sequence ID" value="NZ_AONB01000001.1"/>
</dbReference>
<dbReference type="SUPFAM" id="SSF46894">
    <property type="entry name" value="C-terminal effector domain of the bipartite response regulators"/>
    <property type="match status" value="1"/>
</dbReference>
<evidence type="ECO:0000259" key="11">
    <source>
        <dbReference type="PROSITE" id="PS51755"/>
    </source>
</evidence>
<dbReference type="EMBL" id="AONB01000001">
    <property type="protein sequence ID" value="EXJ12988.1"/>
    <property type="molecule type" value="Genomic_DNA"/>
</dbReference>
<dbReference type="GO" id="GO:0032993">
    <property type="term" value="C:protein-DNA complex"/>
    <property type="evidence" value="ECO:0007669"/>
    <property type="project" value="TreeGrafter"/>
</dbReference>
<dbReference type="CDD" id="cd00383">
    <property type="entry name" value="trans_reg_C"/>
    <property type="match status" value="1"/>
</dbReference>
<evidence type="ECO:0000256" key="6">
    <source>
        <dbReference type="ARBA" id="ARBA00023125"/>
    </source>
</evidence>
<dbReference type="FunFam" id="1.10.10.10:FF:000099">
    <property type="entry name" value="Two-component system response regulator TorR"/>
    <property type="match status" value="1"/>
</dbReference>
<dbReference type="OrthoDB" id="9802426at2"/>
<organism evidence="12 13">
    <name type="scientific">Nitrincola nitratireducens</name>
    <dbReference type="NCBI Taxonomy" id="1229521"/>
    <lineage>
        <taxon>Bacteria</taxon>
        <taxon>Pseudomonadati</taxon>
        <taxon>Pseudomonadota</taxon>
        <taxon>Gammaproteobacteria</taxon>
        <taxon>Oceanospirillales</taxon>
        <taxon>Oceanospirillaceae</taxon>
        <taxon>Nitrincola</taxon>
    </lineage>
</organism>
<comment type="subcellular location">
    <subcellularLocation>
        <location evidence="1">Cytoplasm</location>
    </subcellularLocation>
</comment>
<evidence type="ECO:0000256" key="2">
    <source>
        <dbReference type="ARBA" id="ARBA00022490"/>
    </source>
</evidence>
<reference evidence="12 13" key="2">
    <citation type="journal article" date="2015" name="Syst. Appl. Microbiol.">
        <title>Nitrincola nitratireducens sp. nov. isolated from a haloalkaline crater lake.</title>
        <authorList>
            <person name="Singh A."/>
            <person name="Vaidya B."/>
            <person name="Tanuku N.R."/>
            <person name="Pinnaka A.K."/>
        </authorList>
    </citation>
    <scope>NUCLEOTIDE SEQUENCE [LARGE SCALE GENOMIC DNA]</scope>
    <source>
        <strain evidence="12 13">AK23</strain>
    </source>
</reference>
<dbReference type="Gene3D" id="1.10.10.10">
    <property type="entry name" value="Winged helix-like DNA-binding domain superfamily/Winged helix DNA-binding domain"/>
    <property type="match status" value="1"/>
</dbReference>
<dbReference type="GO" id="GO:0000976">
    <property type="term" value="F:transcription cis-regulatory region binding"/>
    <property type="evidence" value="ECO:0007669"/>
    <property type="project" value="TreeGrafter"/>
</dbReference>
<keyword evidence="13" id="KW-1185">Reference proteome</keyword>
<dbReference type="GO" id="GO:0000156">
    <property type="term" value="F:phosphorelay response regulator activity"/>
    <property type="evidence" value="ECO:0007669"/>
    <property type="project" value="TreeGrafter"/>
</dbReference>
<comment type="caution">
    <text evidence="12">The sequence shown here is derived from an EMBL/GenBank/DDBJ whole genome shotgun (WGS) entry which is preliminary data.</text>
</comment>
<keyword evidence="5" id="KW-0805">Transcription regulation</keyword>
<dbReference type="InterPro" id="IPR011006">
    <property type="entry name" value="CheY-like_superfamily"/>
</dbReference>
<dbReference type="InterPro" id="IPR001789">
    <property type="entry name" value="Sig_transdc_resp-reg_receiver"/>
</dbReference>
<accession>W9V0H5</accession>
<dbReference type="SMART" id="SM00448">
    <property type="entry name" value="REC"/>
    <property type="match status" value="1"/>
</dbReference>
<evidence type="ECO:0000256" key="7">
    <source>
        <dbReference type="ARBA" id="ARBA00023163"/>
    </source>
</evidence>
<dbReference type="PANTHER" id="PTHR48111:SF4">
    <property type="entry name" value="DNA-BINDING DUAL TRANSCRIPTIONAL REGULATOR OMPR"/>
    <property type="match status" value="1"/>
</dbReference>
<feature type="modified residue" description="4-aspartylphosphate" evidence="8">
    <location>
        <position position="59"/>
    </location>
</feature>
<feature type="domain" description="OmpR/PhoB-type" evidence="11">
    <location>
        <begin position="138"/>
        <end position="238"/>
    </location>
</feature>